<comment type="caution">
    <text evidence="1">The sequence shown here is derived from an EMBL/GenBank/DDBJ whole genome shotgun (WGS) entry which is preliminary data.</text>
</comment>
<keyword evidence="2" id="KW-1185">Reference proteome</keyword>
<reference evidence="1" key="1">
    <citation type="submission" date="2022-07" db="EMBL/GenBank/DDBJ databases">
        <title>Fungi with potential for degradation of polypropylene.</title>
        <authorList>
            <person name="Gostincar C."/>
        </authorList>
    </citation>
    <scope>NUCLEOTIDE SEQUENCE</scope>
    <source>
        <strain evidence="1">EXF-13308</strain>
    </source>
</reference>
<evidence type="ECO:0000313" key="2">
    <source>
        <dbReference type="Proteomes" id="UP001174694"/>
    </source>
</evidence>
<dbReference type="Proteomes" id="UP001174694">
    <property type="component" value="Unassembled WGS sequence"/>
</dbReference>
<proteinExistence type="predicted"/>
<protein>
    <submittedName>
        <fullName evidence="1">Uncharacterized protein</fullName>
    </submittedName>
</protein>
<name>A0AA38RRE2_9PEZI</name>
<dbReference type="EMBL" id="JANBVO010000011">
    <property type="protein sequence ID" value="KAJ9149115.1"/>
    <property type="molecule type" value="Genomic_DNA"/>
</dbReference>
<evidence type="ECO:0000313" key="1">
    <source>
        <dbReference type="EMBL" id="KAJ9149115.1"/>
    </source>
</evidence>
<dbReference type="AlphaFoldDB" id="A0AA38RRE2"/>
<organism evidence="1 2">
    <name type="scientific">Pleurostoma richardsiae</name>
    <dbReference type="NCBI Taxonomy" id="41990"/>
    <lineage>
        <taxon>Eukaryota</taxon>
        <taxon>Fungi</taxon>
        <taxon>Dikarya</taxon>
        <taxon>Ascomycota</taxon>
        <taxon>Pezizomycotina</taxon>
        <taxon>Sordariomycetes</taxon>
        <taxon>Sordariomycetidae</taxon>
        <taxon>Calosphaeriales</taxon>
        <taxon>Pleurostomataceae</taxon>
        <taxon>Pleurostoma</taxon>
    </lineage>
</organism>
<gene>
    <name evidence="1" type="ORF">NKR23_g4700</name>
</gene>
<accession>A0AA38RRE2</accession>
<sequence>MDTETVQSPLPFATDVVRRFRDCAQELAKEPGIKAFCSPLAAGLADVQKYLEDAWDAGKSDGSSERRVLKLLDNLEILCQVRSASRYYSRPATV</sequence>